<gene>
    <name evidence="1" type="ORF">G2W53_014486</name>
</gene>
<reference evidence="1" key="1">
    <citation type="submission" date="2020-09" db="EMBL/GenBank/DDBJ databases">
        <title>Genome-Enabled Discovery of Anthraquinone Biosynthesis in Senna tora.</title>
        <authorList>
            <person name="Kang S.-H."/>
            <person name="Pandey R.P."/>
            <person name="Lee C.-M."/>
            <person name="Sim J.-S."/>
            <person name="Jeong J.-T."/>
            <person name="Choi B.-S."/>
            <person name="Jung M."/>
            <person name="Ginzburg D."/>
            <person name="Zhao K."/>
            <person name="Won S.Y."/>
            <person name="Oh T.-J."/>
            <person name="Yu Y."/>
            <person name="Kim N.-H."/>
            <person name="Lee O.R."/>
            <person name="Lee T.-H."/>
            <person name="Bashyal P."/>
            <person name="Kim T.-S."/>
            <person name="Lee W.-H."/>
            <person name="Kawkins C."/>
            <person name="Kim C.-K."/>
            <person name="Kim J.S."/>
            <person name="Ahn B.O."/>
            <person name="Rhee S.Y."/>
            <person name="Sohng J.K."/>
        </authorList>
    </citation>
    <scope>NUCLEOTIDE SEQUENCE</scope>
    <source>
        <tissue evidence="1">Leaf</tissue>
    </source>
</reference>
<comment type="caution">
    <text evidence="1">The sequence shown here is derived from an EMBL/GenBank/DDBJ whole genome shotgun (WGS) entry which is preliminary data.</text>
</comment>
<proteinExistence type="predicted"/>
<dbReference type="Proteomes" id="UP000634136">
    <property type="component" value="Unassembled WGS sequence"/>
</dbReference>
<sequence>MAWKVCEVMSKHISNRKSQLNLKRFQEVQVKSVVAQICQTHCFALYLGFRVDLMLEWDSLHGRSESNRLLRVLFGNPRGFNAHMALKIASKLNLERFKEVQVERVWNPSGFNARMGLVMCEVISKHILNRKSGSNLKRIQEEQVKRVVEQVNQTYRFVLYFGIKVDVMLEWDS</sequence>
<dbReference type="AlphaFoldDB" id="A0A834WTN2"/>
<dbReference type="EMBL" id="JAAIUW010000005">
    <property type="protein sequence ID" value="KAF7832153.1"/>
    <property type="molecule type" value="Genomic_DNA"/>
</dbReference>
<accession>A0A834WTN2</accession>
<organism evidence="1 2">
    <name type="scientific">Senna tora</name>
    <dbReference type="NCBI Taxonomy" id="362788"/>
    <lineage>
        <taxon>Eukaryota</taxon>
        <taxon>Viridiplantae</taxon>
        <taxon>Streptophyta</taxon>
        <taxon>Embryophyta</taxon>
        <taxon>Tracheophyta</taxon>
        <taxon>Spermatophyta</taxon>
        <taxon>Magnoliopsida</taxon>
        <taxon>eudicotyledons</taxon>
        <taxon>Gunneridae</taxon>
        <taxon>Pentapetalae</taxon>
        <taxon>rosids</taxon>
        <taxon>fabids</taxon>
        <taxon>Fabales</taxon>
        <taxon>Fabaceae</taxon>
        <taxon>Caesalpinioideae</taxon>
        <taxon>Cassia clade</taxon>
        <taxon>Senna</taxon>
    </lineage>
</organism>
<evidence type="ECO:0000313" key="1">
    <source>
        <dbReference type="EMBL" id="KAF7832153.1"/>
    </source>
</evidence>
<evidence type="ECO:0000313" key="2">
    <source>
        <dbReference type="Proteomes" id="UP000634136"/>
    </source>
</evidence>
<protein>
    <submittedName>
        <fullName evidence="1">Uncharacterized protein</fullName>
    </submittedName>
</protein>
<keyword evidence="2" id="KW-1185">Reference proteome</keyword>
<name>A0A834WTN2_9FABA</name>